<name>A0ABV9VIS3_STRAZ</name>
<organism evidence="2 3">
    <name type="scientific">Streptomyces atroolivaceus</name>
    <dbReference type="NCBI Taxonomy" id="66869"/>
    <lineage>
        <taxon>Bacteria</taxon>
        <taxon>Bacillati</taxon>
        <taxon>Actinomycetota</taxon>
        <taxon>Actinomycetes</taxon>
        <taxon>Kitasatosporales</taxon>
        <taxon>Streptomycetaceae</taxon>
        <taxon>Streptomyces</taxon>
    </lineage>
</organism>
<dbReference type="PRINTS" id="PR00364">
    <property type="entry name" value="DISEASERSIST"/>
</dbReference>
<dbReference type="Pfam" id="PF00931">
    <property type="entry name" value="NB-ARC"/>
    <property type="match status" value="1"/>
</dbReference>
<dbReference type="Gene3D" id="1.10.260.40">
    <property type="entry name" value="lambda repressor-like DNA-binding domains"/>
    <property type="match status" value="1"/>
</dbReference>
<sequence length="772" mass="83583">MNDGDMKMNREELAFGVLLRHLRLNADMTVKDLAEASGVSVRGIGDLERGRRAEPQRRTVAALASGLRLDERRCDELLAAARRGSPGSRDSVAVRTFPRGIDDFVGREEELASLITLLSERTDSAGTNLERHRPVLVTVSGPPGTGKTTLALHAAQESANSFPDGRMVLDLRGMDDTPASTAELMLSICKAFGVADQELATAGPEGHSALYRDFLSNKRCLLVLDNARDEAQVRELLPAHGRAVVMVTSRRMLTGLHGARRLVLGELAPCEAVAFLTAMIGTRRASAESSALEDLARQCGYLPLALRVAGSWLATRTSWTVRRLAERLAVVERRLDALVAGDMRVSSAFDLSYHQLTPDAARLFRRLALVPGPDAGPACAARLIGQDLPSAEAALGELIETGLLGTHGNRFKLHDLLRLYAHVRLEADEEPGEVEKVRDDLYRWLLETTVVAGRWFEPDHGGPPSDLRGLVDLSSADKARDWLQTQGVNWLTALRAAAEAGDHALVVDVAESLHWFSDQWIFWGHWPEVFGTAARSAKTLGDAVMEATQLNYCAWAVLICESRPAASLPLSARALSIALKAGDAAQQAWAHYYRAWACRNLNQPGEAARHCDHAADLFASTGDLHGSLQAHHARSVNLLEDGDAEAALASYQRTHAFLDEAGALVEPHIATTTRIGILSGTGRSLALLGRWDEAVRSVQDAVRVSHDLGNASVMSVHLVHLGRMLADAGRVTEAREAFLTCIELGSDADPRRVEESHAQVAQLDSAGNASVL</sequence>
<comment type="caution">
    <text evidence="2">The sequence shown here is derived from an EMBL/GenBank/DDBJ whole genome shotgun (WGS) entry which is preliminary data.</text>
</comment>
<dbReference type="SMART" id="SM00028">
    <property type="entry name" value="TPR"/>
    <property type="match status" value="3"/>
</dbReference>
<dbReference type="InterPro" id="IPR027417">
    <property type="entry name" value="P-loop_NTPase"/>
</dbReference>
<dbReference type="PANTHER" id="PTHR47691">
    <property type="entry name" value="REGULATOR-RELATED"/>
    <property type="match status" value="1"/>
</dbReference>
<dbReference type="PANTHER" id="PTHR47691:SF3">
    <property type="entry name" value="HTH-TYPE TRANSCRIPTIONAL REGULATOR RV0890C-RELATED"/>
    <property type="match status" value="1"/>
</dbReference>
<dbReference type="SUPFAM" id="SSF47413">
    <property type="entry name" value="lambda repressor-like DNA-binding domains"/>
    <property type="match status" value="1"/>
</dbReference>
<dbReference type="InterPro" id="IPR010982">
    <property type="entry name" value="Lambda_DNA-bd_dom_sf"/>
</dbReference>
<dbReference type="InterPro" id="IPR001387">
    <property type="entry name" value="Cro/C1-type_HTH"/>
</dbReference>
<dbReference type="CDD" id="cd00093">
    <property type="entry name" value="HTH_XRE"/>
    <property type="match status" value="1"/>
</dbReference>
<gene>
    <name evidence="2" type="ORF">ACFPL4_31210</name>
</gene>
<dbReference type="EMBL" id="JBHSJE010000012">
    <property type="protein sequence ID" value="MFC4982759.1"/>
    <property type="molecule type" value="Genomic_DNA"/>
</dbReference>
<dbReference type="SMART" id="SM00530">
    <property type="entry name" value="HTH_XRE"/>
    <property type="match status" value="1"/>
</dbReference>
<dbReference type="InterPro" id="IPR002182">
    <property type="entry name" value="NB-ARC"/>
</dbReference>
<dbReference type="Gene3D" id="1.25.40.10">
    <property type="entry name" value="Tetratricopeptide repeat domain"/>
    <property type="match status" value="2"/>
</dbReference>
<keyword evidence="3" id="KW-1185">Reference proteome</keyword>
<dbReference type="Gene3D" id="3.40.50.300">
    <property type="entry name" value="P-loop containing nucleotide triphosphate hydrolases"/>
    <property type="match status" value="1"/>
</dbReference>
<dbReference type="InterPro" id="IPR003593">
    <property type="entry name" value="AAA+_ATPase"/>
</dbReference>
<evidence type="ECO:0000259" key="1">
    <source>
        <dbReference type="PROSITE" id="PS50943"/>
    </source>
</evidence>
<evidence type="ECO:0000313" key="3">
    <source>
        <dbReference type="Proteomes" id="UP001595908"/>
    </source>
</evidence>
<reference evidence="3" key="1">
    <citation type="journal article" date="2019" name="Int. J. Syst. Evol. Microbiol.">
        <title>The Global Catalogue of Microorganisms (GCM) 10K type strain sequencing project: providing services to taxonomists for standard genome sequencing and annotation.</title>
        <authorList>
            <consortium name="The Broad Institute Genomics Platform"/>
            <consortium name="The Broad Institute Genome Sequencing Center for Infectious Disease"/>
            <person name="Wu L."/>
            <person name="Ma J."/>
        </authorList>
    </citation>
    <scope>NUCLEOTIDE SEQUENCE [LARGE SCALE GENOMIC DNA]</scope>
    <source>
        <strain evidence="3">ICMP 257</strain>
    </source>
</reference>
<dbReference type="GeneID" id="31234083"/>
<dbReference type="SMART" id="SM00382">
    <property type="entry name" value="AAA"/>
    <property type="match status" value="1"/>
</dbReference>
<dbReference type="InterPro" id="IPR019734">
    <property type="entry name" value="TPR_rpt"/>
</dbReference>
<proteinExistence type="predicted"/>
<evidence type="ECO:0000313" key="2">
    <source>
        <dbReference type="EMBL" id="MFC4982759.1"/>
    </source>
</evidence>
<dbReference type="Pfam" id="PF13560">
    <property type="entry name" value="HTH_31"/>
    <property type="match status" value="1"/>
</dbReference>
<feature type="domain" description="HTH cro/C1-type" evidence="1">
    <location>
        <begin position="19"/>
        <end position="74"/>
    </location>
</feature>
<dbReference type="InterPro" id="IPR011990">
    <property type="entry name" value="TPR-like_helical_dom_sf"/>
</dbReference>
<dbReference type="RefSeq" id="WP_244300239.1">
    <property type="nucleotide sequence ID" value="NZ_JBHSJE010000012.1"/>
</dbReference>
<protein>
    <submittedName>
        <fullName evidence="2">ATP-binding protein</fullName>
    </submittedName>
</protein>
<dbReference type="SUPFAM" id="SSF52540">
    <property type="entry name" value="P-loop containing nucleoside triphosphate hydrolases"/>
    <property type="match status" value="1"/>
</dbReference>
<dbReference type="PROSITE" id="PS50943">
    <property type="entry name" value="HTH_CROC1"/>
    <property type="match status" value="1"/>
</dbReference>
<dbReference type="GO" id="GO:0005524">
    <property type="term" value="F:ATP binding"/>
    <property type="evidence" value="ECO:0007669"/>
    <property type="project" value="UniProtKB-KW"/>
</dbReference>
<keyword evidence="2" id="KW-0547">Nucleotide-binding</keyword>
<dbReference type="Proteomes" id="UP001595908">
    <property type="component" value="Unassembled WGS sequence"/>
</dbReference>
<accession>A0ABV9VIS3</accession>
<dbReference type="SUPFAM" id="SSF48452">
    <property type="entry name" value="TPR-like"/>
    <property type="match status" value="1"/>
</dbReference>
<keyword evidence="2" id="KW-0067">ATP-binding</keyword>